<name>A0ABT7BZ38_9CYAN</name>
<dbReference type="Proteomes" id="UP001232992">
    <property type="component" value="Unassembled WGS sequence"/>
</dbReference>
<sequence length="282" mass="32075">MSSQSARRIRYCIQYLKTAYRFTYGKKQPDYADLIATTAAQTLEAIARSDAAYHNLDHTMQVALVGQEILRGKYCCEENISSEEWTHFILSLLCHDIGYIKGICQGDRPEKYCFVTGVEDNCVTLLPHATGASLTPFHVDRSQLFVAENFSDIPLIDIKILQKNIELTRFPVPQDKLHSDIIGYPGLTRAADLIGQLSDPNYLTKIPALFQEFEETGGNKIMGYRKPEDVRASYPKFYWNIVSNYIHHGIRYLEATLEGQPVIENLYNNVRQVEKELTLAVA</sequence>
<dbReference type="RefSeq" id="WP_283758710.1">
    <property type="nucleotide sequence ID" value="NZ_JAQOSQ010000012.1"/>
</dbReference>
<organism evidence="1 2">
    <name type="scientific">Roseofilum casamattae BLCC-M143</name>
    <dbReference type="NCBI Taxonomy" id="3022442"/>
    <lineage>
        <taxon>Bacteria</taxon>
        <taxon>Bacillati</taxon>
        <taxon>Cyanobacteriota</taxon>
        <taxon>Cyanophyceae</taxon>
        <taxon>Desertifilales</taxon>
        <taxon>Desertifilaceae</taxon>
        <taxon>Roseofilum</taxon>
        <taxon>Roseofilum casamattae</taxon>
    </lineage>
</organism>
<evidence type="ECO:0000313" key="2">
    <source>
        <dbReference type="Proteomes" id="UP001232992"/>
    </source>
</evidence>
<accession>A0ABT7BZ38</accession>
<gene>
    <name evidence="1" type="ORF">PMH09_12755</name>
</gene>
<reference evidence="1 2" key="1">
    <citation type="submission" date="2023-01" db="EMBL/GenBank/DDBJ databases">
        <title>Novel diversity within Roseofilum (Cyanobacteria; Desertifilaceae) from marine benthic mats with descriptions of four novel species.</title>
        <authorList>
            <person name="Wang Y."/>
            <person name="Berthold D.E."/>
            <person name="Hu J."/>
            <person name="Lefler F.W."/>
            <person name="Laughinghouse H.D. IV."/>
        </authorList>
    </citation>
    <scope>NUCLEOTIDE SEQUENCE [LARGE SCALE GENOMIC DNA]</scope>
    <source>
        <strain evidence="1 2">BLCC-M143</strain>
    </source>
</reference>
<proteinExistence type="predicted"/>
<evidence type="ECO:0000313" key="1">
    <source>
        <dbReference type="EMBL" id="MDJ1184057.1"/>
    </source>
</evidence>
<dbReference type="SUPFAM" id="SSF109604">
    <property type="entry name" value="HD-domain/PDEase-like"/>
    <property type="match status" value="1"/>
</dbReference>
<dbReference type="EMBL" id="JAQOSQ010000012">
    <property type="protein sequence ID" value="MDJ1184057.1"/>
    <property type="molecule type" value="Genomic_DNA"/>
</dbReference>
<comment type="caution">
    <text evidence="1">The sequence shown here is derived from an EMBL/GenBank/DDBJ whole genome shotgun (WGS) entry which is preliminary data.</text>
</comment>
<keyword evidence="2" id="KW-1185">Reference proteome</keyword>
<protein>
    <submittedName>
        <fullName evidence="1">Metal-dependent phosphohydrolase</fullName>
    </submittedName>
</protein>